<dbReference type="PROSITE" id="PS50053">
    <property type="entry name" value="UBIQUITIN_2"/>
    <property type="match status" value="1"/>
</dbReference>
<organism evidence="3 4">
    <name type="scientific">Fistulifera solaris</name>
    <name type="common">Oleaginous diatom</name>
    <dbReference type="NCBI Taxonomy" id="1519565"/>
    <lineage>
        <taxon>Eukaryota</taxon>
        <taxon>Sar</taxon>
        <taxon>Stramenopiles</taxon>
        <taxon>Ochrophyta</taxon>
        <taxon>Bacillariophyta</taxon>
        <taxon>Bacillariophyceae</taxon>
        <taxon>Bacillariophycidae</taxon>
        <taxon>Naviculales</taxon>
        <taxon>Naviculaceae</taxon>
        <taxon>Fistulifera</taxon>
    </lineage>
</organism>
<dbReference type="EMBL" id="BDSP01000017">
    <property type="protein sequence ID" value="GAX10455.1"/>
    <property type="molecule type" value="Genomic_DNA"/>
</dbReference>
<name>A0A1Z5J8Z4_FISSO</name>
<dbReference type="InterPro" id="IPR000626">
    <property type="entry name" value="Ubiquitin-like_dom"/>
</dbReference>
<protein>
    <recommendedName>
        <fullName evidence="2">Ubiquitin-like domain-containing protein</fullName>
    </recommendedName>
</protein>
<evidence type="ECO:0000259" key="2">
    <source>
        <dbReference type="PROSITE" id="PS50053"/>
    </source>
</evidence>
<accession>A0A1Z5J8Z4</accession>
<dbReference type="InParanoid" id="A0A1Z5J8Z4"/>
<dbReference type="Proteomes" id="UP000198406">
    <property type="component" value="Unassembled WGS sequence"/>
</dbReference>
<dbReference type="InterPro" id="IPR029071">
    <property type="entry name" value="Ubiquitin-like_domsf"/>
</dbReference>
<evidence type="ECO:0000313" key="4">
    <source>
        <dbReference type="Proteomes" id="UP000198406"/>
    </source>
</evidence>
<feature type="domain" description="Ubiquitin-like" evidence="2">
    <location>
        <begin position="21"/>
        <end position="94"/>
    </location>
</feature>
<dbReference type="OrthoDB" id="46291at2759"/>
<dbReference type="SUPFAM" id="SSF54236">
    <property type="entry name" value="Ubiquitin-like"/>
    <property type="match status" value="1"/>
</dbReference>
<evidence type="ECO:0000313" key="3">
    <source>
        <dbReference type="EMBL" id="GAX10455.1"/>
    </source>
</evidence>
<dbReference type="Gene3D" id="3.10.20.90">
    <property type="entry name" value="Phosphatidylinositol 3-kinase Catalytic Subunit, Chain A, domain 1"/>
    <property type="match status" value="1"/>
</dbReference>
<comment type="caution">
    <text evidence="3">The sequence shown here is derived from an EMBL/GenBank/DDBJ whole genome shotgun (WGS) entry which is preliminary data.</text>
</comment>
<reference evidence="3 4" key="1">
    <citation type="journal article" date="2015" name="Plant Cell">
        <title>Oil accumulation by the oleaginous diatom Fistulifera solaris as revealed by the genome and transcriptome.</title>
        <authorList>
            <person name="Tanaka T."/>
            <person name="Maeda Y."/>
            <person name="Veluchamy A."/>
            <person name="Tanaka M."/>
            <person name="Abida H."/>
            <person name="Marechal E."/>
            <person name="Bowler C."/>
            <person name="Muto M."/>
            <person name="Sunaga Y."/>
            <person name="Tanaka M."/>
            <person name="Yoshino T."/>
            <person name="Taniguchi T."/>
            <person name="Fukuda Y."/>
            <person name="Nemoto M."/>
            <person name="Matsumoto M."/>
            <person name="Wong P.S."/>
            <person name="Aburatani S."/>
            <person name="Fujibuchi W."/>
        </authorList>
    </citation>
    <scope>NUCLEOTIDE SEQUENCE [LARGE SCALE GENOMIC DNA]</scope>
    <source>
        <strain evidence="3 4">JPCC DA0580</strain>
    </source>
</reference>
<proteinExistence type="predicted"/>
<evidence type="ECO:0000256" key="1">
    <source>
        <dbReference type="SAM" id="Phobius"/>
    </source>
</evidence>
<keyword evidence="1" id="KW-0472">Membrane</keyword>
<keyword evidence="1" id="KW-1133">Transmembrane helix</keyword>
<gene>
    <name evidence="3" type="ORF">FisN_21Lh153</name>
</gene>
<keyword evidence="1" id="KW-0812">Transmembrane</keyword>
<keyword evidence="4" id="KW-1185">Reference proteome</keyword>
<sequence>MALVAAPRSVEAIPHVSLEHVNVFFRFVDGQTLCLWLDPDMDIASIKEALVVHKLKTQEDPSLVWASRDLFLIWNGKPLAEDATLKDYGYSKGTISVSYRNRGGCFMVSFSILMMILAAVCTSCCTCGLSLLAIPLLLPLLFVLPFFCL</sequence>
<dbReference type="AlphaFoldDB" id="A0A1Z5J8Z4"/>
<feature type="transmembrane region" description="Helical" evidence="1">
    <location>
        <begin position="110"/>
        <end position="143"/>
    </location>
</feature>